<evidence type="ECO:0000313" key="2">
    <source>
        <dbReference type="Proteomes" id="UP000005226"/>
    </source>
</evidence>
<dbReference type="Ensembl" id="ENSTRUT00000053552.2">
    <property type="protein sequence ID" value="ENSTRUP00000049057.1"/>
    <property type="gene ID" value="ENSTRUG00000025468.2"/>
</dbReference>
<reference evidence="1" key="2">
    <citation type="submission" date="2025-08" db="UniProtKB">
        <authorList>
            <consortium name="Ensembl"/>
        </authorList>
    </citation>
    <scope>IDENTIFICATION</scope>
</reference>
<reference evidence="1" key="3">
    <citation type="submission" date="2025-09" db="UniProtKB">
        <authorList>
            <consortium name="Ensembl"/>
        </authorList>
    </citation>
    <scope>IDENTIFICATION</scope>
</reference>
<name>A0A3B5JVH7_TAKRU</name>
<dbReference type="AlphaFoldDB" id="A0A3B5JVH7"/>
<dbReference type="GeneTree" id="ENSGT01090000260158"/>
<keyword evidence="2" id="KW-1185">Reference proteome</keyword>
<evidence type="ECO:0000313" key="1">
    <source>
        <dbReference type="Ensembl" id="ENSTRUP00000049057.1"/>
    </source>
</evidence>
<protein>
    <submittedName>
        <fullName evidence="1">Uncharacterized protein</fullName>
    </submittedName>
</protein>
<proteinExistence type="predicted"/>
<dbReference type="InParanoid" id="A0A3B5JVH7"/>
<organism evidence="1 2">
    <name type="scientific">Takifugu rubripes</name>
    <name type="common">Japanese pufferfish</name>
    <name type="synonym">Fugu rubripes</name>
    <dbReference type="NCBI Taxonomy" id="31033"/>
    <lineage>
        <taxon>Eukaryota</taxon>
        <taxon>Metazoa</taxon>
        <taxon>Chordata</taxon>
        <taxon>Craniata</taxon>
        <taxon>Vertebrata</taxon>
        <taxon>Euteleostomi</taxon>
        <taxon>Actinopterygii</taxon>
        <taxon>Neopterygii</taxon>
        <taxon>Teleostei</taxon>
        <taxon>Neoteleostei</taxon>
        <taxon>Acanthomorphata</taxon>
        <taxon>Eupercaria</taxon>
        <taxon>Tetraodontiformes</taxon>
        <taxon>Tetradontoidea</taxon>
        <taxon>Tetraodontidae</taxon>
        <taxon>Takifugu</taxon>
    </lineage>
</organism>
<sequence length="64" mass="6895">MSKTLIISCEVPVLGGLPPSRAVSVILITACFSRSKAFCSTNSAETPSPDLCTDKVKYSFWLNL</sequence>
<dbReference type="Proteomes" id="UP000005226">
    <property type="component" value="Chromosome 14"/>
</dbReference>
<accession>A0A3B5JVH7</accession>
<dbReference type="OMA" id="IVMTACF"/>
<reference evidence="1 2" key="1">
    <citation type="journal article" date="2011" name="Genome Biol. Evol.">
        <title>Integration of the genetic map and genome assembly of fugu facilitates insights into distinct features of genome evolution in teleosts and mammals.</title>
        <authorList>
            <person name="Kai W."/>
            <person name="Kikuchi K."/>
            <person name="Tohari S."/>
            <person name="Chew A.K."/>
            <person name="Tay A."/>
            <person name="Fujiwara A."/>
            <person name="Hosoya S."/>
            <person name="Suetake H."/>
            <person name="Naruse K."/>
            <person name="Brenner S."/>
            <person name="Suzuki Y."/>
            <person name="Venkatesh B."/>
        </authorList>
    </citation>
    <scope>NUCLEOTIDE SEQUENCE [LARGE SCALE GENOMIC DNA]</scope>
</reference>